<evidence type="ECO:0000256" key="1">
    <source>
        <dbReference type="ARBA" id="ARBA00022614"/>
    </source>
</evidence>
<protein>
    <recommendedName>
        <fullName evidence="4">Disease resistance R13L4/SHOC-2-like LRR domain-containing protein</fullName>
    </recommendedName>
</protein>
<dbReference type="SMART" id="SM00369">
    <property type="entry name" value="LRR_TYP"/>
    <property type="match status" value="12"/>
</dbReference>
<accession>A0AAV2RW58</accession>
<dbReference type="InterPro" id="IPR032675">
    <property type="entry name" value="LRR_dom_sf"/>
</dbReference>
<keyword evidence="6" id="KW-1185">Reference proteome</keyword>
<dbReference type="InterPro" id="IPR050216">
    <property type="entry name" value="LRR_domain-containing"/>
</dbReference>
<proteinExistence type="predicted"/>
<dbReference type="SMART" id="SM00364">
    <property type="entry name" value="LRR_BAC"/>
    <property type="match status" value="10"/>
</dbReference>
<keyword evidence="2" id="KW-0677">Repeat</keyword>
<gene>
    <name evidence="5" type="ORF">MNOR_LOCUS30032</name>
</gene>
<name>A0AAV2RW58_MEGNR</name>
<dbReference type="SUPFAM" id="SSF52058">
    <property type="entry name" value="L domain-like"/>
    <property type="match status" value="2"/>
</dbReference>
<dbReference type="GO" id="GO:0005737">
    <property type="term" value="C:cytoplasm"/>
    <property type="evidence" value="ECO:0007669"/>
    <property type="project" value="TreeGrafter"/>
</dbReference>
<dbReference type="InterPro" id="IPR001611">
    <property type="entry name" value="Leu-rich_rpt"/>
</dbReference>
<feature type="domain" description="Disease resistance R13L4/SHOC-2-like LRR" evidence="4">
    <location>
        <begin position="607"/>
        <end position="716"/>
    </location>
</feature>
<dbReference type="AlphaFoldDB" id="A0AAV2RW58"/>
<dbReference type="FunFam" id="3.80.10.10:FF:000193">
    <property type="entry name" value="Leucine-rich repeat-containing protein 40"/>
    <property type="match status" value="1"/>
</dbReference>
<dbReference type="PANTHER" id="PTHR48051">
    <property type="match status" value="1"/>
</dbReference>
<dbReference type="Pfam" id="PF13855">
    <property type="entry name" value="LRR_8"/>
    <property type="match status" value="3"/>
</dbReference>
<organism evidence="5 6">
    <name type="scientific">Meganyctiphanes norvegica</name>
    <name type="common">Northern krill</name>
    <name type="synonym">Thysanopoda norvegica</name>
    <dbReference type="NCBI Taxonomy" id="48144"/>
    <lineage>
        <taxon>Eukaryota</taxon>
        <taxon>Metazoa</taxon>
        <taxon>Ecdysozoa</taxon>
        <taxon>Arthropoda</taxon>
        <taxon>Crustacea</taxon>
        <taxon>Multicrustacea</taxon>
        <taxon>Malacostraca</taxon>
        <taxon>Eumalacostraca</taxon>
        <taxon>Eucarida</taxon>
        <taxon>Euphausiacea</taxon>
        <taxon>Euphausiidae</taxon>
        <taxon>Meganyctiphanes</taxon>
    </lineage>
</organism>
<comment type="caution">
    <text evidence="5">The sequence shown here is derived from an EMBL/GenBank/DDBJ whole genome shotgun (WGS) entry which is preliminary data.</text>
</comment>
<dbReference type="Pfam" id="PF23598">
    <property type="entry name" value="LRR_14"/>
    <property type="match status" value="1"/>
</dbReference>
<evidence type="ECO:0000259" key="4">
    <source>
        <dbReference type="Pfam" id="PF23598"/>
    </source>
</evidence>
<dbReference type="PRINTS" id="PR00019">
    <property type="entry name" value="LEURICHRPT"/>
</dbReference>
<dbReference type="Pfam" id="PF00560">
    <property type="entry name" value="LRR_1"/>
    <property type="match status" value="2"/>
</dbReference>
<dbReference type="PANTHER" id="PTHR48051:SF1">
    <property type="entry name" value="RAS SUPPRESSOR PROTEIN 1"/>
    <property type="match status" value="1"/>
</dbReference>
<reference evidence="5 6" key="1">
    <citation type="submission" date="2024-05" db="EMBL/GenBank/DDBJ databases">
        <authorList>
            <person name="Wallberg A."/>
        </authorList>
    </citation>
    <scope>NUCLEOTIDE SEQUENCE [LARGE SCALE GENOMIC DNA]</scope>
</reference>
<evidence type="ECO:0000256" key="3">
    <source>
        <dbReference type="SAM" id="MobiDB-lite"/>
    </source>
</evidence>
<feature type="non-terminal residue" evidence="5">
    <location>
        <position position="745"/>
    </location>
</feature>
<sequence length="745" mass="83938">MDKDNSDLSENNSSSDINECNTSECNINDTSSSLNSTNLSHRLTLLRKIVHDLREDEDEENQVFGLQLRGGLRKTVKTSVLTALRTAPKNMERTPQWKSRTAKAVESGNSGSAPVNPPRKPTTGGAYANVRARVRVRRGRPVTSGFANVGSVFDTAKGEELHPQVIKMARKSGQLNLSNRGMIEIPDKVYHLHEIDNDEAKDLTMGMSMDNSNDDCWWEQSDLTRLYLSSNTIQTVDPKISNLGSLQILDLSDNQLQSLPSTMGELNCLTRLNLSHNKLEDLPCGLFALPELRSLQLDYNKLTSLPNDIGNLTVLEYLDVSNNELITLPPNIGYVMWLSKFNASNNKIKTIPEELGDLHNLTQLDLTKNELEELPKSIGDLKKLEQLYLRHNRLKFLPPLHSCQALKELHLGNNLISEMTAEQLKFISGVSVLDLRDNKLEDLPDVITVLQGLERLDLTNNNLATLPFHIAFLPHLKSLSLEGNGMRQIRRDIIQRGTVQLLKYLRSRISEPINTFPGFENTPVDNNQTLGEKPLPDKYQMRNTQILTYNEKASEIPEIIFEHAAEAEVRSVDLSKNILTELPEKIELLSSSVKELLLSTNKLSSLPSYLGNFKKLQFLDLQVNQLNDLPQELVQCPYLREINIAANRFEELPSCIFELKALEILVVADNRLQSINVEGLSRLEKLATLDLHNNSIDFVPLELGNITQLKTLLINGNPFRVPRTAIIEKGTQEILSYLRSRIVME</sequence>
<dbReference type="EMBL" id="CAXKWB010035887">
    <property type="protein sequence ID" value="CAL4147450.1"/>
    <property type="molecule type" value="Genomic_DNA"/>
</dbReference>
<dbReference type="FunFam" id="3.80.10.10:FF:000116">
    <property type="entry name" value="Leucine-rich repeat-containing protein 40"/>
    <property type="match status" value="1"/>
</dbReference>
<feature type="region of interest" description="Disordered" evidence="3">
    <location>
        <begin position="1"/>
        <end position="21"/>
    </location>
</feature>
<feature type="compositionally biased region" description="Low complexity" evidence="3">
    <location>
        <begin position="8"/>
        <end position="18"/>
    </location>
</feature>
<dbReference type="Gene3D" id="3.80.10.10">
    <property type="entry name" value="Ribonuclease Inhibitor"/>
    <property type="match status" value="4"/>
</dbReference>
<feature type="region of interest" description="Disordered" evidence="3">
    <location>
        <begin position="89"/>
        <end position="125"/>
    </location>
</feature>
<evidence type="ECO:0000256" key="2">
    <source>
        <dbReference type="ARBA" id="ARBA00022737"/>
    </source>
</evidence>
<evidence type="ECO:0000313" key="6">
    <source>
        <dbReference type="Proteomes" id="UP001497623"/>
    </source>
</evidence>
<keyword evidence="1" id="KW-0433">Leucine-rich repeat</keyword>
<evidence type="ECO:0000313" key="5">
    <source>
        <dbReference type="EMBL" id="CAL4147450.1"/>
    </source>
</evidence>
<dbReference type="InterPro" id="IPR055414">
    <property type="entry name" value="LRR_R13L4/SHOC2-like"/>
</dbReference>
<dbReference type="InterPro" id="IPR003591">
    <property type="entry name" value="Leu-rich_rpt_typical-subtyp"/>
</dbReference>
<dbReference type="SMART" id="SM00365">
    <property type="entry name" value="LRR_SD22"/>
    <property type="match status" value="6"/>
</dbReference>
<dbReference type="Proteomes" id="UP001497623">
    <property type="component" value="Unassembled WGS sequence"/>
</dbReference>
<dbReference type="PROSITE" id="PS51450">
    <property type="entry name" value="LRR"/>
    <property type="match status" value="6"/>
</dbReference>